<feature type="domain" description="Cytochrome b561 bacterial/Ni-hydrogenase" evidence="14">
    <location>
        <begin position="21"/>
        <end position="191"/>
    </location>
</feature>
<evidence type="ECO:0000256" key="2">
    <source>
        <dbReference type="ARBA" id="ARBA00004651"/>
    </source>
</evidence>
<keyword evidence="4" id="KW-1003">Cell membrane</keyword>
<keyword evidence="3" id="KW-0813">Transport</keyword>
<dbReference type="GO" id="GO:0046872">
    <property type="term" value="F:metal ion binding"/>
    <property type="evidence" value="ECO:0007669"/>
    <property type="project" value="UniProtKB-KW"/>
</dbReference>
<organism evidence="15">
    <name type="scientific">Serratia marcescens</name>
    <dbReference type="NCBI Taxonomy" id="615"/>
    <lineage>
        <taxon>Bacteria</taxon>
        <taxon>Pseudomonadati</taxon>
        <taxon>Pseudomonadota</taxon>
        <taxon>Gammaproteobacteria</taxon>
        <taxon>Enterobacterales</taxon>
        <taxon>Yersiniaceae</taxon>
        <taxon>Serratia</taxon>
    </lineage>
</organism>
<evidence type="ECO:0000256" key="13">
    <source>
        <dbReference type="SAM" id="Phobius"/>
    </source>
</evidence>
<keyword evidence="5" id="KW-0349">Heme</keyword>
<comment type="cofactor">
    <cofactor evidence="1">
        <name>heme b</name>
        <dbReference type="ChEBI" id="CHEBI:60344"/>
    </cofactor>
</comment>
<dbReference type="EMBL" id="LT575490">
    <property type="protein sequence ID" value="SAY46176.1"/>
    <property type="molecule type" value="Genomic_DNA"/>
</dbReference>
<reference evidence="15" key="1">
    <citation type="submission" date="2016-05" db="EMBL/GenBank/DDBJ databases">
        <authorList>
            <person name="Cock P.J.A."/>
            <person name="Cock P.J.A."/>
        </authorList>
    </citation>
    <scope>NUCLEOTIDE SEQUENCE</scope>
    <source>
        <strain evidence="15">PWN146_assembly</strain>
    </source>
</reference>
<evidence type="ECO:0000256" key="4">
    <source>
        <dbReference type="ARBA" id="ARBA00022475"/>
    </source>
</evidence>
<keyword evidence="10" id="KW-0408">Iron</keyword>
<dbReference type="GO" id="GO:0005886">
    <property type="term" value="C:plasma membrane"/>
    <property type="evidence" value="ECO:0007669"/>
    <property type="project" value="UniProtKB-SubCell"/>
</dbReference>
<dbReference type="PANTHER" id="PTHR30529:SF1">
    <property type="entry name" value="CYTOCHROME B561 HOMOLOG 2"/>
    <property type="match status" value="1"/>
</dbReference>
<evidence type="ECO:0000313" key="15">
    <source>
        <dbReference type="EMBL" id="SAY46176.1"/>
    </source>
</evidence>
<proteinExistence type="inferred from homology"/>
<dbReference type="PANTHER" id="PTHR30529">
    <property type="entry name" value="CYTOCHROME B561"/>
    <property type="match status" value="1"/>
</dbReference>
<evidence type="ECO:0000256" key="1">
    <source>
        <dbReference type="ARBA" id="ARBA00001970"/>
    </source>
</evidence>
<protein>
    <recommendedName>
        <fullName evidence="14">Cytochrome b561 bacterial/Ni-hydrogenase domain-containing protein</fullName>
    </recommendedName>
</protein>
<evidence type="ECO:0000256" key="7">
    <source>
        <dbReference type="ARBA" id="ARBA00022723"/>
    </source>
</evidence>
<feature type="transmembrane region" description="Helical" evidence="13">
    <location>
        <begin position="27"/>
        <end position="46"/>
    </location>
</feature>
<evidence type="ECO:0000256" key="11">
    <source>
        <dbReference type="ARBA" id="ARBA00023136"/>
    </source>
</evidence>
<dbReference type="AlphaFoldDB" id="A0A1C3HM97"/>
<dbReference type="SUPFAM" id="SSF81342">
    <property type="entry name" value="Transmembrane di-heme cytochromes"/>
    <property type="match status" value="1"/>
</dbReference>
<evidence type="ECO:0000256" key="8">
    <source>
        <dbReference type="ARBA" id="ARBA00022982"/>
    </source>
</evidence>
<sequence length="198" mass="22287">MKKNVRIRGNGRSWTDTPGYYGSVSRVLHWGMAYLMVWQFMMVLGWRAFGPSENLILVSRFGPDHGTVGLLTIVLIVLRAAWAFANRRHRPPHFPGSAGRISFAAHVILYLLMFVIPAFALLRVYGSGKGWSPWGVAFIPETGTEVSWMVTPADMTHDLMAWLLCCLIVGHILAALFHRFVLRDHILARMAGTRTPQN</sequence>
<feature type="transmembrane region" description="Helical" evidence="13">
    <location>
        <begin position="159"/>
        <end position="182"/>
    </location>
</feature>
<name>A0A1C3HM97_SERMA</name>
<evidence type="ECO:0000256" key="3">
    <source>
        <dbReference type="ARBA" id="ARBA00022448"/>
    </source>
</evidence>
<evidence type="ECO:0000256" key="12">
    <source>
        <dbReference type="ARBA" id="ARBA00037975"/>
    </source>
</evidence>
<comment type="similarity">
    <text evidence="12">Belongs to the cytochrome b561 family.</text>
</comment>
<accession>A0A1C3HM97</accession>
<keyword evidence="9 13" id="KW-1133">Transmembrane helix</keyword>
<evidence type="ECO:0000256" key="6">
    <source>
        <dbReference type="ARBA" id="ARBA00022692"/>
    </source>
</evidence>
<evidence type="ECO:0000256" key="10">
    <source>
        <dbReference type="ARBA" id="ARBA00023004"/>
    </source>
</evidence>
<evidence type="ECO:0000259" key="14">
    <source>
        <dbReference type="Pfam" id="PF01292"/>
    </source>
</evidence>
<keyword evidence="7" id="KW-0479">Metal-binding</keyword>
<dbReference type="Pfam" id="PF01292">
    <property type="entry name" value="Ni_hydr_CYTB"/>
    <property type="match status" value="1"/>
</dbReference>
<evidence type="ECO:0000256" key="9">
    <source>
        <dbReference type="ARBA" id="ARBA00022989"/>
    </source>
</evidence>
<dbReference type="InterPro" id="IPR052168">
    <property type="entry name" value="Cytochrome_b561_oxidase"/>
</dbReference>
<dbReference type="GO" id="GO:0020037">
    <property type="term" value="F:heme binding"/>
    <property type="evidence" value="ECO:0007669"/>
    <property type="project" value="TreeGrafter"/>
</dbReference>
<dbReference type="Gene3D" id="1.20.950.20">
    <property type="entry name" value="Transmembrane di-heme cytochromes, Chain C"/>
    <property type="match status" value="1"/>
</dbReference>
<keyword evidence="8" id="KW-0249">Electron transport</keyword>
<feature type="transmembrane region" description="Helical" evidence="13">
    <location>
        <begin position="107"/>
        <end position="126"/>
    </location>
</feature>
<evidence type="ECO:0000256" key="5">
    <source>
        <dbReference type="ARBA" id="ARBA00022617"/>
    </source>
</evidence>
<keyword evidence="6 13" id="KW-0812">Transmembrane</keyword>
<feature type="transmembrane region" description="Helical" evidence="13">
    <location>
        <begin position="66"/>
        <end position="86"/>
    </location>
</feature>
<comment type="subcellular location">
    <subcellularLocation>
        <location evidence="2">Cell membrane</location>
        <topology evidence="2">Multi-pass membrane protein</topology>
    </subcellularLocation>
</comment>
<dbReference type="InterPro" id="IPR011577">
    <property type="entry name" value="Cyt_b561_bac/Ni-Hgenase"/>
</dbReference>
<dbReference type="GO" id="GO:0022904">
    <property type="term" value="P:respiratory electron transport chain"/>
    <property type="evidence" value="ECO:0007669"/>
    <property type="project" value="InterPro"/>
</dbReference>
<dbReference type="InterPro" id="IPR016174">
    <property type="entry name" value="Di-haem_cyt_TM"/>
</dbReference>
<dbReference type="GO" id="GO:0009055">
    <property type="term" value="F:electron transfer activity"/>
    <property type="evidence" value="ECO:0007669"/>
    <property type="project" value="InterPro"/>
</dbReference>
<keyword evidence="11 13" id="KW-0472">Membrane</keyword>
<gene>
    <name evidence="15" type="ORF">PWN146_04941</name>
</gene>